<protein>
    <submittedName>
        <fullName evidence="3">Uncharacterized protein</fullName>
    </submittedName>
</protein>
<comment type="caution">
    <text evidence="3">The sequence shown here is derived from an EMBL/GenBank/DDBJ whole genome shotgun (WGS) entry which is preliminary data.</text>
</comment>
<evidence type="ECO:0000313" key="3">
    <source>
        <dbReference type="EMBL" id="KAB5519766.1"/>
    </source>
</evidence>
<organism evidence="3 4">
    <name type="scientific">Salix brachista</name>
    <dbReference type="NCBI Taxonomy" id="2182728"/>
    <lineage>
        <taxon>Eukaryota</taxon>
        <taxon>Viridiplantae</taxon>
        <taxon>Streptophyta</taxon>
        <taxon>Embryophyta</taxon>
        <taxon>Tracheophyta</taxon>
        <taxon>Spermatophyta</taxon>
        <taxon>Magnoliopsida</taxon>
        <taxon>eudicotyledons</taxon>
        <taxon>Gunneridae</taxon>
        <taxon>Pentapetalae</taxon>
        <taxon>rosids</taxon>
        <taxon>fabids</taxon>
        <taxon>Malpighiales</taxon>
        <taxon>Salicaceae</taxon>
        <taxon>Saliceae</taxon>
        <taxon>Salix</taxon>
    </lineage>
</organism>
<feature type="compositionally biased region" description="Polar residues" evidence="1">
    <location>
        <begin position="41"/>
        <end position="50"/>
    </location>
</feature>
<gene>
    <name evidence="3" type="ORF">DKX38_024085</name>
</gene>
<sequence length="79" mass="8367">MISALVVSALICISFITTPAGMAMMPMLLPDGRIGHVLQQPGMQAHSSPQPKGDRGRGASSSSGGRRSNDRGHSRYNPY</sequence>
<keyword evidence="4" id="KW-1185">Reference proteome</keyword>
<dbReference type="Proteomes" id="UP000326939">
    <property type="component" value="Chromosome 16"/>
</dbReference>
<keyword evidence="2" id="KW-0732">Signal</keyword>
<name>A0A5N5JMC9_9ROSI</name>
<proteinExistence type="predicted"/>
<dbReference type="AlphaFoldDB" id="A0A5N5JMC9"/>
<feature type="signal peptide" evidence="2">
    <location>
        <begin position="1"/>
        <end position="23"/>
    </location>
</feature>
<feature type="region of interest" description="Disordered" evidence="1">
    <location>
        <begin position="36"/>
        <end position="79"/>
    </location>
</feature>
<reference evidence="4" key="1">
    <citation type="journal article" date="2019" name="Gigascience">
        <title>De novo genome assembly of the endangered Acer yangbiense, a plant species with extremely small populations endemic to Yunnan Province, China.</title>
        <authorList>
            <person name="Yang J."/>
            <person name="Wariss H.M."/>
            <person name="Tao L."/>
            <person name="Zhang R."/>
            <person name="Yun Q."/>
            <person name="Hollingsworth P."/>
            <person name="Dao Z."/>
            <person name="Luo G."/>
            <person name="Guo H."/>
            <person name="Ma Y."/>
            <person name="Sun W."/>
        </authorList>
    </citation>
    <scope>NUCLEOTIDE SEQUENCE [LARGE SCALE GENOMIC DNA]</scope>
    <source>
        <strain evidence="4">cv. br00</strain>
    </source>
</reference>
<evidence type="ECO:0000313" key="4">
    <source>
        <dbReference type="Proteomes" id="UP000326939"/>
    </source>
</evidence>
<accession>A0A5N5JMC9</accession>
<evidence type="ECO:0000256" key="2">
    <source>
        <dbReference type="SAM" id="SignalP"/>
    </source>
</evidence>
<evidence type="ECO:0000256" key="1">
    <source>
        <dbReference type="SAM" id="MobiDB-lite"/>
    </source>
</evidence>
<dbReference type="EMBL" id="VDCV01000016">
    <property type="protein sequence ID" value="KAB5519766.1"/>
    <property type="molecule type" value="Genomic_DNA"/>
</dbReference>
<feature type="chain" id="PRO_5024364886" evidence="2">
    <location>
        <begin position="24"/>
        <end position="79"/>
    </location>
</feature>